<dbReference type="SUPFAM" id="SSF52949">
    <property type="entry name" value="Macro domain-like"/>
    <property type="match status" value="1"/>
</dbReference>
<dbReference type="Proteomes" id="UP000606724">
    <property type="component" value="Unassembled WGS sequence"/>
</dbReference>
<evidence type="ECO:0000313" key="2">
    <source>
        <dbReference type="Proteomes" id="UP000606724"/>
    </source>
</evidence>
<reference evidence="1 2" key="1">
    <citation type="submission" date="2020-08" db="EMBL/GenBank/DDBJ databases">
        <title>A Genomic Blueprint of the Chicken Gut Microbiome.</title>
        <authorList>
            <person name="Gilroy R."/>
            <person name="Ravi A."/>
            <person name="Getino M."/>
            <person name="Pursley I."/>
            <person name="Horton D.L."/>
            <person name="Alikhan N.-F."/>
            <person name="Baker D."/>
            <person name="Gharbi K."/>
            <person name="Hall N."/>
            <person name="Watson M."/>
            <person name="Adriaenssens E.M."/>
            <person name="Foster-Nyarko E."/>
            <person name="Jarju S."/>
            <person name="Secka A."/>
            <person name="Antonio M."/>
            <person name="Oren A."/>
            <person name="Chaudhuri R."/>
            <person name="La Ragione R.M."/>
            <person name="Hildebrand F."/>
            <person name="Pallen M.J."/>
        </authorList>
    </citation>
    <scope>NUCLEOTIDE SEQUENCE [LARGE SCALE GENOMIC DNA]</scope>
    <source>
        <strain evidence="1 2">Sa4CVA2</strain>
    </source>
</reference>
<accession>A0ABR8RIJ6</accession>
<dbReference type="InterPro" id="IPR043472">
    <property type="entry name" value="Macro_dom-like"/>
</dbReference>
<proteinExistence type="predicted"/>
<evidence type="ECO:0000313" key="1">
    <source>
        <dbReference type="EMBL" id="MBD7947613.1"/>
    </source>
</evidence>
<organism evidence="1 2">
    <name type="scientific">Psychrobacter communis</name>
    <dbReference type="NCBI Taxonomy" id="2762238"/>
    <lineage>
        <taxon>Bacteria</taxon>
        <taxon>Pseudomonadati</taxon>
        <taxon>Pseudomonadota</taxon>
        <taxon>Gammaproteobacteria</taxon>
        <taxon>Moraxellales</taxon>
        <taxon>Moraxellaceae</taxon>
        <taxon>Psychrobacter</taxon>
    </lineage>
</organism>
<name>A0ABR8RIJ6_9GAMM</name>
<dbReference type="RefSeq" id="WP_191691269.1">
    <property type="nucleotide sequence ID" value="NZ_JACSQR010000013.1"/>
</dbReference>
<dbReference type="EMBL" id="JACSQR010000013">
    <property type="protein sequence ID" value="MBD7947613.1"/>
    <property type="molecule type" value="Genomic_DNA"/>
</dbReference>
<protein>
    <submittedName>
        <fullName evidence="1">Uncharacterized protein</fullName>
    </submittedName>
</protein>
<gene>
    <name evidence="1" type="ORF">H9653_06240</name>
</gene>
<sequence length="192" mass="21403">MASLQLTHAPILNSSAQLLVLPVNNAGILLDPILTRSKNLYPDNYQHYFRACREGSLMVGSCLMHKRAREQAGLGVSSNGSQPSYIANLVISDHPYHSPRVSWLSAALVDLQQQLIPLIRYQGIRRIALLARPLIAHYSQKNSAQNNIADNAEMTTSIALDWHSDILPLINQHLQDLPKLHIDIHLPKDISI</sequence>
<dbReference type="Gene3D" id="3.40.220.10">
    <property type="entry name" value="Leucine Aminopeptidase, subunit E, domain 1"/>
    <property type="match status" value="1"/>
</dbReference>
<comment type="caution">
    <text evidence="1">The sequence shown here is derived from an EMBL/GenBank/DDBJ whole genome shotgun (WGS) entry which is preliminary data.</text>
</comment>
<keyword evidence="2" id="KW-1185">Reference proteome</keyword>